<dbReference type="EnsemblPlants" id="ORGLA01G0267500.1">
    <property type="protein sequence ID" value="ORGLA01G0267500.1"/>
    <property type="gene ID" value="ORGLA01G0267500"/>
</dbReference>
<dbReference type="HOGENOM" id="CLU_1002469_0_0_1"/>
<name>I1NS35_ORYGL</name>
<dbReference type="PROSITE" id="PS51473">
    <property type="entry name" value="GNK2"/>
    <property type="match status" value="2"/>
</dbReference>
<dbReference type="InterPro" id="IPR002902">
    <property type="entry name" value="GNK2"/>
</dbReference>
<evidence type="ECO:0000256" key="3">
    <source>
        <dbReference type="SAM" id="Phobius"/>
    </source>
</evidence>
<organism evidence="5 6">
    <name type="scientific">Oryza glaberrima</name>
    <name type="common">African rice</name>
    <dbReference type="NCBI Taxonomy" id="4538"/>
    <lineage>
        <taxon>Eukaryota</taxon>
        <taxon>Viridiplantae</taxon>
        <taxon>Streptophyta</taxon>
        <taxon>Embryophyta</taxon>
        <taxon>Tracheophyta</taxon>
        <taxon>Spermatophyta</taxon>
        <taxon>Magnoliopsida</taxon>
        <taxon>Liliopsida</taxon>
        <taxon>Poales</taxon>
        <taxon>Poaceae</taxon>
        <taxon>BOP clade</taxon>
        <taxon>Oryzoideae</taxon>
        <taxon>Oryzeae</taxon>
        <taxon>Oryzinae</taxon>
        <taxon>Oryza</taxon>
    </lineage>
</organism>
<dbReference type="PANTHER" id="PTHR32099:SF104">
    <property type="entry name" value="OS01G0774133 PROTEIN"/>
    <property type="match status" value="1"/>
</dbReference>
<keyword evidence="1" id="KW-0732">Signal</keyword>
<protein>
    <recommendedName>
        <fullName evidence="4">Gnk2-homologous domain-containing protein</fullName>
    </recommendedName>
</protein>
<proteinExistence type="predicted"/>
<reference evidence="5" key="1">
    <citation type="submission" date="2015-06" db="UniProtKB">
        <authorList>
            <consortium name="EnsemblPlants"/>
        </authorList>
    </citation>
    <scope>IDENTIFICATION</scope>
</reference>
<keyword evidence="3" id="KW-0812">Transmembrane</keyword>
<evidence type="ECO:0000256" key="2">
    <source>
        <dbReference type="ARBA" id="ARBA00022737"/>
    </source>
</evidence>
<keyword evidence="3" id="KW-0472">Membrane</keyword>
<feature type="domain" description="Gnk2-homologous" evidence="4">
    <location>
        <begin position="145"/>
        <end position="258"/>
    </location>
</feature>
<dbReference type="InterPro" id="IPR038408">
    <property type="entry name" value="GNK2_sf"/>
</dbReference>
<dbReference type="Proteomes" id="UP000007306">
    <property type="component" value="Chromosome 1"/>
</dbReference>
<dbReference type="Gramene" id="ORGLA01G0267500.1">
    <property type="protein sequence ID" value="ORGLA01G0267500.1"/>
    <property type="gene ID" value="ORGLA01G0267500"/>
</dbReference>
<feature type="transmembrane region" description="Helical" evidence="3">
    <location>
        <begin position="273"/>
        <end position="291"/>
    </location>
</feature>
<evidence type="ECO:0000259" key="4">
    <source>
        <dbReference type="PROSITE" id="PS51473"/>
    </source>
</evidence>
<evidence type="ECO:0000256" key="1">
    <source>
        <dbReference type="ARBA" id="ARBA00022729"/>
    </source>
</evidence>
<keyword evidence="2" id="KW-0677">Repeat</keyword>
<dbReference type="Gene3D" id="3.30.430.20">
    <property type="entry name" value="Gnk2 domain, C-X8-C-X2-C motif"/>
    <property type="match status" value="2"/>
</dbReference>
<evidence type="ECO:0000313" key="5">
    <source>
        <dbReference type="EnsemblPlants" id="ORGLA01G0267500.1"/>
    </source>
</evidence>
<dbReference type="CDD" id="cd23509">
    <property type="entry name" value="Gnk2-like"/>
    <property type="match status" value="1"/>
</dbReference>
<evidence type="ECO:0000313" key="6">
    <source>
        <dbReference type="Proteomes" id="UP000007306"/>
    </source>
</evidence>
<feature type="domain" description="Gnk2-homologous" evidence="4">
    <location>
        <begin position="34"/>
        <end position="137"/>
    </location>
</feature>
<dbReference type="PANTHER" id="PTHR32099">
    <property type="entry name" value="CYSTEINE-RICH REPEAT SECRETORY PROTEIN"/>
    <property type="match status" value="1"/>
</dbReference>
<dbReference type="STRING" id="4538.I1NS35"/>
<accession>I1NS35</accession>
<dbReference type="OMA" id="RHCHRTH"/>
<dbReference type="AlphaFoldDB" id="I1NS35"/>
<sequence>LRHCHRTHLGVVQSIAHGAHQAFLPPRRRFPRRRDVDGHRSQVLPTERHGVSRENILVLPTDLPAQAAATRFASTQAGDGDDRALALSVCLGDSAPAQYRESLAAAVADVVAGCGAASRRAGAWLDGCYCYLAADTNTTTSPSGGEFHRWLVTGDVLPFSDNLYATFLDMSNGVAARMLATTATQAIDVGAATTTGLAGRVVAQCAAGVAPADCVQCLEGAAREMPRCFREARREEQGEGVGIVVSDDCVLRFDMTSSPAPRTSNTCDGTCKLLAFAFGAALGMIVSVTLIRTPS</sequence>
<keyword evidence="6" id="KW-1185">Reference proteome</keyword>
<reference evidence="5 6" key="2">
    <citation type="submission" date="2018-04" db="EMBL/GenBank/DDBJ databases">
        <title>OglaRS2 (Oryza glaberrima Reference Sequence Version 2).</title>
        <authorList>
            <person name="Zhang J."/>
            <person name="Kudrna D."/>
            <person name="Lee S."/>
            <person name="Talag J."/>
            <person name="Rajasekar S."/>
            <person name="Wing R.A."/>
        </authorList>
    </citation>
    <scope>NUCLEOTIDE SEQUENCE [LARGE SCALE GENOMIC DNA]</scope>
    <source>
        <strain evidence="5 6">cv. IRGC 96717</strain>
    </source>
</reference>
<keyword evidence="3" id="KW-1133">Transmembrane helix</keyword>